<reference evidence="7" key="2">
    <citation type="journal article" date="2021" name="PeerJ">
        <title>Extensive microbial diversity within the chicken gut microbiome revealed by metagenomics and culture.</title>
        <authorList>
            <person name="Gilroy R."/>
            <person name="Ravi A."/>
            <person name="Getino M."/>
            <person name="Pursley I."/>
            <person name="Horton D.L."/>
            <person name="Alikhan N.F."/>
            <person name="Baker D."/>
            <person name="Gharbi K."/>
            <person name="Hall N."/>
            <person name="Watson M."/>
            <person name="Adriaenssens E.M."/>
            <person name="Foster-Nyarko E."/>
            <person name="Jarju S."/>
            <person name="Secka A."/>
            <person name="Antonio M."/>
            <person name="Oren A."/>
            <person name="Chaudhuri R.R."/>
            <person name="La Ragione R."/>
            <person name="Hildebrand F."/>
            <person name="Pallen M.J."/>
        </authorList>
    </citation>
    <scope>NUCLEOTIDE SEQUENCE</scope>
    <source>
        <strain evidence="7">CHK188-20938</strain>
    </source>
</reference>
<gene>
    <name evidence="7" type="ORF">IAB71_02145</name>
</gene>
<proteinExistence type="inferred from homology"/>
<dbReference type="PIRSF" id="PIRSF037894">
    <property type="entry name" value="Subtilisin_rel_CspABC"/>
    <property type="match status" value="1"/>
</dbReference>
<comment type="caution">
    <text evidence="7">The sequence shown here is derived from an EMBL/GenBank/DDBJ whole genome shotgun (WGS) entry which is preliminary data.</text>
</comment>
<sequence length="565" mass="61972">MASLTEMIYSNDFADYLIPSYILNQEAFQLLSPEDYRGLMLNSQYASFYARREGLSFSFQSSYNAVPKLYMPLSTESLEFSGITRIQNQPILDLTGRGVLVGFIDSGIDYTHPAFLNLSGETRILRLWDQTVPSESFPVNFPYGTEYTREQINRALSSGAPFSLVPSRDETGHGTALAGIAAGSRNPAAEFTGAAPEAGILAVKLKPAKQYLREYFFASEQAQVYQENDIIAAFSYLIRTAEELKMPLILCVALGTGQGGHSGSLPLSAVLNRYGDIPGIVPISGCGNEAGSAHHYFPGQAQAGEYRGVEILVPENCRGFFCELWGQAPQKFSVGFRSPVGETIPRIPITLQQSETIEFALERTVIQVEYNLTLPSSGSQLIFLHFQDPTPGIWEIRVYSTGAEDPDYHIWLPMRGFLARDVTFLEPDPYTTLTAPSDAPASISLAFCSAADGSLYADSGRGFTRLYDIKPDLTAPGVALTAPGPSGSYLSFTGSSAAAALTAGAAALLMEWRMKRGRDQYLTAYETKIYLIRGARRQEELLYPSREWGYGILDLYQTFSALMTS</sequence>
<feature type="domain" description="Peptidase S8/S53" evidence="6">
    <location>
        <begin position="431"/>
        <end position="551"/>
    </location>
</feature>
<dbReference type="PANTHER" id="PTHR43399">
    <property type="entry name" value="SUBTILISIN-RELATED"/>
    <property type="match status" value="1"/>
</dbReference>
<dbReference type="Proteomes" id="UP000824169">
    <property type="component" value="Unassembled WGS sequence"/>
</dbReference>
<keyword evidence="2 5" id="KW-0645">Protease</keyword>
<feature type="active site" description="Charge relay system" evidence="5">
    <location>
        <position position="173"/>
    </location>
</feature>
<keyword evidence="4 5" id="KW-0720">Serine protease</keyword>
<protein>
    <submittedName>
        <fullName evidence="7">S8 family peptidase</fullName>
    </submittedName>
</protein>
<dbReference type="InterPro" id="IPR051048">
    <property type="entry name" value="Peptidase_S8/S53_subtilisin"/>
</dbReference>
<dbReference type="InterPro" id="IPR017310">
    <property type="entry name" value="Pept_S8A_subtilisin_clostridia"/>
</dbReference>
<dbReference type="PROSITE" id="PS00136">
    <property type="entry name" value="SUBTILASE_ASP"/>
    <property type="match status" value="1"/>
</dbReference>
<feature type="active site" description="Charge relay system" evidence="5">
    <location>
        <position position="105"/>
    </location>
</feature>
<dbReference type="InterPro" id="IPR036852">
    <property type="entry name" value="Peptidase_S8/S53_dom_sf"/>
</dbReference>
<dbReference type="PANTHER" id="PTHR43399:SF4">
    <property type="entry name" value="CELL WALL-ASSOCIATED PROTEASE"/>
    <property type="match status" value="1"/>
</dbReference>
<evidence type="ECO:0000256" key="5">
    <source>
        <dbReference type="PROSITE-ProRule" id="PRU01240"/>
    </source>
</evidence>
<organism evidence="7 8">
    <name type="scientific">Candidatus Scatomonas pullistercoris</name>
    <dbReference type="NCBI Taxonomy" id="2840920"/>
    <lineage>
        <taxon>Bacteria</taxon>
        <taxon>Bacillati</taxon>
        <taxon>Bacillota</taxon>
        <taxon>Clostridia</taxon>
        <taxon>Lachnospirales</taxon>
        <taxon>Lachnospiraceae</taxon>
        <taxon>Lachnospiraceae incertae sedis</taxon>
        <taxon>Candidatus Scatomonas</taxon>
    </lineage>
</organism>
<dbReference type="InterPro" id="IPR000209">
    <property type="entry name" value="Peptidase_S8/S53_dom"/>
</dbReference>
<name>A0A9D1T9N2_9FIRM</name>
<evidence type="ECO:0000256" key="4">
    <source>
        <dbReference type="ARBA" id="ARBA00022825"/>
    </source>
</evidence>
<dbReference type="InterPro" id="IPR015500">
    <property type="entry name" value="Peptidase_S8_subtilisin-rel"/>
</dbReference>
<keyword evidence="3 5" id="KW-0378">Hydrolase</keyword>
<evidence type="ECO:0000259" key="6">
    <source>
        <dbReference type="Pfam" id="PF00082"/>
    </source>
</evidence>
<evidence type="ECO:0000256" key="2">
    <source>
        <dbReference type="ARBA" id="ARBA00022670"/>
    </source>
</evidence>
<dbReference type="InterPro" id="IPR034045">
    <property type="entry name" value="Pep_S8_CspA-like"/>
</dbReference>
<feature type="domain" description="Peptidase S8/S53" evidence="6">
    <location>
        <begin position="96"/>
        <end position="213"/>
    </location>
</feature>
<dbReference type="InterPro" id="IPR023827">
    <property type="entry name" value="Peptidase_S8_Asp-AS"/>
</dbReference>
<reference evidence="7" key="1">
    <citation type="submission" date="2020-10" db="EMBL/GenBank/DDBJ databases">
        <authorList>
            <person name="Gilroy R."/>
        </authorList>
    </citation>
    <scope>NUCLEOTIDE SEQUENCE</scope>
    <source>
        <strain evidence="7">CHK188-20938</strain>
    </source>
</reference>
<dbReference type="AlphaFoldDB" id="A0A9D1T9N2"/>
<dbReference type="CDD" id="cd07478">
    <property type="entry name" value="Peptidases_S8_CspA-like"/>
    <property type="match status" value="1"/>
</dbReference>
<dbReference type="GO" id="GO:0004252">
    <property type="term" value="F:serine-type endopeptidase activity"/>
    <property type="evidence" value="ECO:0007669"/>
    <property type="project" value="UniProtKB-UniRule"/>
</dbReference>
<dbReference type="SUPFAM" id="SSF52743">
    <property type="entry name" value="Subtilisin-like"/>
    <property type="match status" value="1"/>
</dbReference>
<evidence type="ECO:0000313" key="8">
    <source>
        <dbReference type="Proteomes" id="UP000824169"/>
    </source>
</evidence>
<dbReference type="EMBL" id="DVOO01000008">
    <property type="protein sequence ID" value="HIV24580.1"/>
    <property type="molecule type" value="Genomic_DNA"/>
</dbReference>
<dbReference type="GO" id="GO:0006508">
    <property type="term" value="P:proteolysis"/>
    <property type="evidence" value="ECO:0007669"/>
    <property type="project" value="UniProtKB-KW"/>
</dbReference>
<dbReference type="PRINTS" id="PR00723">
    <property type="entry name" value="SUBTILISIN"/>
</dbReference>
<comment type="similarity">
    <text evidence="1 5">Belongs to the peptidase S8 family.</text>
</comment>
<dbReference type="Gene3D" id="3.40.50.200">
    <property type="entry name" value="Peptidase S8/S53 domain"/>
    <property type="match status" value="1"/>
</dbReference>
<dbReference type="Pfam" id="PF00082">
    <property type="entry name" value="Peptidase_S8"/>
    <property type="match status" value="2"/>
</dbReference>
<evidence type="ECO:0000256" key="3">
    <source>
        <dbReference type="ARBA" id="ARBA00022801"/>
    </source>
</evidence>
<dbReference type="Gene3D" id="2.60.120.1290">
    <property type="match status" value="1"/>
</dbReference>
<feature type="active site" description="Charge relay system" evidence="5">
    <location>
        <position position="496"/>
    </location>
</feature>
<evidence type="ECO:0000313" key="7">
    <source>
        <dbReference type="EMBL" id="HIV24580.1"/>
    </source>
</evidence>
<dbReference type="PROSITE" id="PS51892">
    <property type="entry name" value="SUBTILASE"/>
    <property type="match status" value="1"/>
</dbReference>
<evidence type="ECO:0000256" key="1">
    <source>
        <dbReference type="ARBA" id="ARBA00011073"/>
    </source>
</evidence>
<accession>A0A9D1T9N2</accession>